<dbReference type="PROSITE" id="PS51918">
    <property type="entry name" value="RADICAL_SAM"/>
    <property type="match status" value="1"/>
</dbReference>
<dbReference type="InterPro" id="IPR007197">
    <property type="entry name" value="rSAM"/>
</dbReference>
<protein>
    <submittedName>
        <fullName evidence="7">Putative metallo cofactor biosynthesis protein</fullName>
    </submittedName>
</protein>
<evidence type="ECO:0000259" key="6">
    <source>
        <dbReference type="PROSITE" id="PS51918"/>
    </source>
</evidence>
<dbReference type="Gene3D" id="3.20.20.70">
    <property type="entry name" value="Aldolase class I"/>
    <property type="match status" value="1"/>
</dbReference>
<dbReference type="AlphaFoldDB" id="A0A212JJ26"/>
<feature type="domain" description="Radical SAM core" evidence="6">
    <location>
        <begin position="82"/>
        <end position="319"/>
    </location>
</feature>
<keyword evidence="3" id="KW-0408">Iron</keyword>
<evidence type="ECO:0000256" key="2">
    <source>
        <dbReference type="ARBA" id="ARBA00022723"/>
    </source>
</evidence>
<keyword evidence="1" id="KW-0949">S-adenosyl-L-methionine</keyword>
<dbReference type="GO" id="GO:0046872">
    <property type="term" value="F:metal ion binding"/>
    <property type="evidence" value="ECO:0007669"/>
    <property type="project" value="UniProtKB-KW"/>
</dbReference>
<gene>
    <name evidence="7" type="ORF">KL86DPRO_11592</name>
</gene>
<dbReference type="SUPFAM" id="SSF102114">
    <property type="entry name" value="Radical SAM enzymes"/>
    <property type="match status" value="1"/>
</dbReference>
<evidence type="ECO:0000256" key="1">
    <source>
        <dbReference type="ARBA" id="ARBA00022691"/>
    </source>
</evidence>
<dbReference type="InterPro" id="IPR013785">
    <property type="entry name" value="Aldolase_TIM"/>
</dbReference>
<comment type="similarity">
    <text evidence="5">Belongs to the radical SAM superfamily. Anaerobic sulfatase-maturating enzyme family.</text>
</comment>
<keyword evidence="4" id="KW-0411">Iron-sulfur</keyword>
<dbReference type="GO" id="GO:0016491">
    <property type="term" value="F:oxidoreductase activity"/>
    <property type="evidence" value="ECO:0007669"/>
    <property type="project" value="InterPro"/>
</dbReference>
<evidence type="ECO:0000256" key="5">
    <source>
        <dbReference type="ARBA" id="ARBA00023601"/>
    </source>
</evidence>
<accession>A0A212JJ26</accession>
<dbReference type="EMBL" id="FLUQ01000001">
    <property type="protein sequence ID" value="SBV99446.1"/>
    <property type="molecule type" value="Genomic_DNA"/>
</dbReference>
<dbReference type="SFLD" id="SFLDG01067">
    <property type="entry name" value="SPASM/twitch_domain_containing"/>
    <property type="match status" value="1"/>
</dbReference>
<evidence type="ECO:0000313" key="7">
    <source>
        <dbReference type="EMBL" id="SBV99446.1"/>
    </source>
</evidence>
<reference evidence="7" key="1">
    <citation type="submission" date="2016-04" db="EMBL/GenBank/DDBJ databases">
        <authorList>
            <person name="Evans L.H."/>
            <person name="Alamgir A."/>
            <person name="Owens N."/>
            <person name="Weber N.D."/>
            <person name="Virtaneva K."/>
            <person name="Barbian K."/>
            <person name="Babar A."/>
            <person name="Rosenke K."/>
        </authorList>
    </citation>
    <scope>NUCLEOTIDE SEQUENCE</scope>
    <source>
        <strain evidence="7">86</strain>
    </source>
</reference>
<dbReference type="CDD" id="cd01335">
    <property type="entry name" value="Radical_SAM"/>
    <property type="match status" value="1"/>
</dbReference>
<dbReference type="PANTHER" id="PTHR43273:SF3">
    <property type="entry name" value="ANAEROBIC SULFATASE-MATURATING ENZYME HOMOLOG ASLB-RELATED"/>
    <property type="match status" value="1"/>
</dbReference>
<sequence length="322" mass="35366">MKTCGFLRNQINFEPTGIQPCCDVRALGVPSFPFSGGPLRLDGYVGHIADVLTRVQTGSDHCAGCPELRDDGKPFDLPTAETFRIAAVSVNHHRYFCNCKCSYCDLWAASGKKPPYAILPALESLAEQGALSPQCVISWGGGEPGLLREFPAVCRWGMEKGIVQYVHTNALLCSPAVTELLAAGKGLVNISLDSGDAATYRKVKGVDGWDAVMASLQTYTAACRAPEQIDLKYIIFDDTNDIAQVEKFFQVCLRFGIRKIQYSLNFKEINRRAVSPKTLIAAAFFKARATELGLDAESFYIDPPMAARIKAYEAELFTRETR</sequence>
<name>A0A212JJ26_9DELT</name>
<dbReference type="PANTHER" id="PTHR43273">
    <property type="entry name" value="ANAEROBIC SULFATASE-MATURATING ENZYME HOMOLOG ASLB-RELATED"/>
    <property type="match status" value="1"/>
</dbReference>
<dbReference type="SFLD" id="SFLDS00029">
    <property type="entry name" value="Radical_SAM"/>
    <property type="match status" value="1"/>
</dbReference>
<dbReference type="GO" id="GO:0051536">
    <property type="term" value="F:iron-sulfur cluster binding"/>
    <property type="evidence" value="ECO:0007669"/>
    <property type="project" value="UniProtKB-KW"/>
</dbReference>
<dbReference type="InterPro" id="IPR058240">
    <property type="entry name" value="rSAM_sf"/>
</dbReference>
<organism evidence="7">
    <name type="scientific">uncultured delta proteobacterium</name>
    <dbReference type="NCBI Taxonomy" id="34034"/>
    <lineage>
        <taxon>Bacteria</taxon>
        <taxon>Deltaproteobacteria</taxon>
        <taxon>environmental samples</taxon>
    </lineage>
</organism>
<evidence type="ECO:0000256" key="4">
    <source>
        <dbReference type="ARBA" id="ARBA00023014"/>
    </source>
</evidence>
<evidence type="ECO:0000256" key="3">
    <source>
        <dbReference type="ARBA" id="ARBA00023004"/>
    </source>
</evidence>
<proteinExistence type="inferred from homology"/>
<keyword evidence="2" id="KW-0479">Metal-binding</keyword>
<dbReference type="InterPro" id="IPR023867">
    <property type="entry name" value="Sulphatase_maturase_rSAM"/>
</dbReference>
<dbReference type="Pfam" id="PF04055">
    <property type="entry name" value="Radical_SAM"/>
    <property type="match status" value="1"/>
</dbReference>